<dbReference type="OrthoDB" id="341846at2157"/>
<name>A0A1N7E2G5_9EURY</name>
<protein>
    <recommendedName>
        <fullName evidence="4">DUF5518 domain-containing protein</fullName>
    </recommendedName>
</protein>
<keyword evidence="1" id="KW-0812">Transmembrane</keyword>
<dbReference type="AlphaFoldDB" id="A0A1N7E2G5"/>
<dbReference type="InterPro" id="IPR040493">
    <property type="entry name" value="DUF5518"/>
</dbReference>
<sequence>MVSDTADTPPPIDTYGTDSSTGRTTIFNALIGAAVGIVLSFVPGSTLLGGAVAGYLEGDADPVDGLRVGAIAGLCMLAPFVLFGMIAWLFFLGAGGPGTTIGVVFIVGLTFGALYTVGLSALGAVFGRYIKTEL</sequence>
<dbReference type="Proteomes" id="UP000185936">
    <property type="component" value="Unassembled WGS sequence"/>
</dbReference>
<dbReference type="EMBL" id="FTNR01000003">
    <property type="protein sequence ID" value="SIR82155.1"/>
    <property type="molecule type" value="Genomic_DNA"/>
</dbReference>
<gene>
    <name evidence="2" type="ORF">SAMN05421752_103141</name>
</gene>
<evidence type="ECO:0000313" key="2">
    <source>
        <dbReference type="EMBL" id="SIR82155.1"/>
    </source>
</evidence>
<feature type="transmembrane region" description="Helical" evidence="1">
    <location>
        <begin position="26"/>
        <end position="56"/>
    </location>
</feature>
<feature type="transmembrane region" description="Helical" evidence="1">
    <location>
        <begin position="103"/>
        <end position="126"/>
    </location>
</feature>
<keyword evidence="1" id="KW-0472">Membrane</keyword>
<dbReference type="RefSeq" id="WP_076608263.1">
    <property type="nucleotide sequence ID" value="NZ_FTNR01000003.1"/>
</dbReference>
<evidence type="ECO:0000256" key="1">
    <source>
        <dbReference type="SAM" id="Phobius"/>
    </source>
</evidence>
<proteinExistence type="predicted"/>
<organism evidence="2 3">
    <name type="scientific">Natronorubrum thiooxidans</name>
    <dbReference type="NCBI Taxonomy" id="308853"/>
    <lineage>
        <taxon>Archaea</taxon>
        <taxon>Methanobacteriati</taxon>
        <taxon>Methanobacteriota</taxon>
        <taxon>Stenosarchaea group</taxon>
        <taxon>Halobacteria</taxon>
        <taxon>Halobacteriales</taxon>
        <taxon>Natrialbaceae</taxon>
        <taxon>Natronorubrum</taxon>
    </lineage>
</organism>
<dbReference type="STRING" id="308853.SAMN05421752_103141"/>
<reference evidence="3" key="1">
    <citation type="submission" date="2017-01" db="EMBL/GenBank/DDBJ databases">
        <authorList>
            <person name="Varghese N."/>
            <person name="Submissions S."/>
        </authorList>
    </citation>
    <scope>NUCLEOTIDE SEQUENCE [LARGE SCALE GENOMIC DNA]</scope>
    <source>
        <strain evidence="3">type strain: HArc-</strain>
    </source>
</reference>
<evidence type="ECO:0000313" key="3">
    <source>
        <dbReference type="Proteomes" id="UP000185936"/>
    </source>
</evidence>
<feature type="transmembrane region" description="Helical" evidence="1">
    <location>
        <begin position="68"/>
        <end position="91"/>
    </location>
</feature>
<dbReference type="Pfam" id="PF17647">
    <property type="entry name" value="DUF5518"/>
    <property type="match status" value="1"/>
</dbReference>
<keyword evidence="1" id="KW-1133">Transmembrane helix</keyword>
<accession>A0A1N7E2G5</accession>
<evidence type="ECO:0008006" key="4">
    <source>
        <dbReference type="Google" id="ProtNLM"/>
    </source>
</evidence>
<keyword evidence="3" id="KW-1185">Reference proteome</keyword>